<gene>
    <name evidence="1" type="primary">trbF</name>
    <name evidence="1" type="ORF">APECO1_O1CoBM52</name>
</gene>
<evidence type="ECO:0000313" key="2">
    <source>
        <dbReference type="Proteomes" id="UP000008216"/>
    </source>
</evidence>
<proteinExistence type="predicted"/>
<accession>A0A0H2XJK8</accession>
<sequence length="101" mass="11890">MFSRRIRRFNRNIPIFPYINSYIGNRKNVTRNPAASAYNAYGMTYIRIFHIQIELFNYGSVFHESIQASKIIFIAVHKTIPAVRNTRDNPAYLSVILEMYL</sequence>
<reference evidence="1 2" key="1">
    <citation type="journal article" date="2006" name="J. Bacteriol.">
        <title>Complete DNA sequence of a ColBM plasmid from avian pathogenic Escherichia coli suggests that it evolved from closely related ColV virulence plasmids.</title>
        <authorList>
            <person name="Johnson T.J."/>
            <person name="Johnson S.J."/>
            <person name="Nolan L.K."/>
        </authorList>
    </citation>
    <scope>NUCLEOTIDE SEQUENCE [LARGE SCALE GENOMIC DNA]</scope>
    <source>
        <strain evidence="1">APEC O1</strain>
        <plasmid evidence="2">pAPEC-O1-ColBM</plasmid>
    </source>
</reference>
<geneLocation type="plasmid" evidence="1 2">
    <name>pAPEC-O1-ColBM</name>
</geneLocation>
<dbReference type="AlphaFoldDB" id="A0A0H2XJK8"/>
<dbReference type="KEGG" id="ecv:APECO1_O1CoBM52"/>
<dbReference type="EMBL" id="DQ381420">
    <property type="protein sequence ID" value="ABD51622.1"/>
    <property type="molecule type" value="Genomic_DNA"/>
</dbReference>
<dbReference type="Proteomes" id="UP000008216">
    <property type="component" value="Plasmid pAPEC-O1-ColBM"/>
</dbReference>
<evidence type="ECO:0000313" key="1">
    <source>
        <dbReference type="EMBL" id="ABD51622.1"/>
    </source>
</evidence>
<protein>
    <submittedName>
        <fullName evidence="1">TrbF</fullName>
    </submittedName>
</protein>
<name>A0A0H2XJK8_ECOK1</name>
<keyword evidence="1" id="KW-0614">Plasmid</keyword>
<keyword evidence="2" id="KW-1185">Reference proteome</keyword>
<dbReference type="HOGENOM" id="CLU_2287044_0_0_6"/>
<organism evidence="1 2">
    <name type="scientific">Escherichia coli O1:K1 / APEC</name>
    <dbReference type="NCBI Taxonomy" id="405955"/>
    <lineage>
        <taxon>Bacteria</taxon>
        <taxon>Pseudomonadati</taxon>
        <taxon>Pseudomonadota</taxon>
        <taxon>Gammaproteobacteria</taxon>
        <taxon>Enterobacterales</taxon>
        <taxon>Enterobacteriaceae</taxon>
        <taxon>Escherichia</taxon>
    </lineage>
</organism>